<keyword evidence="2" id="KW-1185">Reference proteome</keyword>
<proteinExistence type="predicted"/>
<protein>
    <submittedName>
        <fullName evidence="1">Uncharacterized protein</fullName>
    </submittedName>
</protein>
<sequence>MDVVWAVASKVSELTVEPIGTQLGYLVYYRSNLNELKEQLEKLAAKRESLQHAVEEDRRSGREIESNVKKWFDRVNKIKAEAEKFNGEGSQANIGCSYKSCPNLWLLYKWSRRAKKMADEIKMMEDGKFDRLSYTKLPEWPASSSTLGGDTFESRVRTLSRIMEVLADPATNMVGVHGLPGVGKTTLAKEVASKAKEEKLYDTVVMVEVKQKPDIKTIQREMAEMVGLKFDEDSQVIRASRLNERLRQGKKLLVILDDLWERLDLQKIGIPFGEEKKGGKISLLDDEYKGCKIFLTSRSEERLFKEMAELHDDSPPDLLTIANEVNERCARLPLAIVTVARALRNKSLSTWRDALRQLQQPSLRKVPGLKDVDSSIKLSYDYLEGRDLKSFFLLSAMLSNDAMTSDLFKYCIGLGLFEGIYIVEESLDRLQTMMKTLKVSCLLLDGSSSDHFKMHDVVRDSALSIAFNEKCAFVKRYEKIHNWPDKGQLENYKYLCFRGCDIDEPPPQLNCPSLELFLFESKHDNLSLPDDIFKRMPLLRVLTHFNFSSLPTPITSLENLTSLCLHQCELKDIAMIGVLRNLKVLSLTHSIIQELPHELACLTRLQLLDLSNCRKLAVIPQNTISRLNKLEALYLENSFNRWQD</sequence>
<reference evidence="1 2" key="1">
    <citation type="journal article" date="2022" name="DNA Res.">
        <title>Chromosomal-level genome assembly of the orchid tree Bauhinia variegata (Leguminosae; Cercidoideae) supports the allotetraploid origin hypothesis of Bauhinia.</title>
        <authorList>
            <person name="Zhong Y."/>
            <person name="Chen Y."/>
            <person name="Zheng D."/>
            <person name="Pang J."/>
            <person name="Liu Y."/>
            <person name="Luo S."/>
            <person name="Meng S."/>
            <person name="Qian L."/>
            <person name="Wei D."/>
            <person name="Dai S."/>
            <person name="Zhou R."/>
        </authorList>
    </citation>
    <scope>NUCLEOTIDE SEQUENCE [LARGE SCALE GENOMIC DNA]</scope>
    <source>
        <strain evidence="1">BV-YZ2020</strain>
    </source>
</reference>
<comment type="caution">
    <text evidence="1">The sequence shown here is derived from an EMBL/GenBank/DDBJ whole genome shotgun (WGS) entry which is preliminary data.</text>
</comment>
<organism evidence="1 2">
    <name type="scientific">Bauhinia variegata</name>
    <name type="common">Purple orchid tree</name>
    <name type="synonym">Phanera variegata</name>
    <dbReference type="NCBI Taxonomy" id="167791"/>
    <lineage>
        <taxon>Eukaryota</taxon>
        <taxon>Viridiplantae</taxon>
        <taxon>Streptophyta</taxon>
        <taxon>Embryophyta</taxon>
        <taxon>Tracheophyta</taxon>
        <taxon>Spermatophyta</taxon>
        <taxon>Magnoliopsida</taxon>
        <taxon>eudicotyledons</taxon>
        <taxon>Gunneridae</taxon>
        <taxon>Pentapetalae</taxon>
        <taxon>rosids</taxon>
        <taxon>fabids</taxon>
        <taxon>Fabales</taxon>
        <taxon>Fabaceae</taxon>
        <taxon>Cercidoideae</taxon>
        <taxon>Cercideae</taxon>
        <taxon>Bauhiniinae</taxon>
        <taxon>Bauhinia</taxon>
    </lineage>
</organism>
<name>A0ACB9KIH5_BAUVA</name>
<dbReference type="Proteomes" id="UP000828941">
    <property type="component" value="Chromosome 14"/>
</dbReference>
<evidence type="ECO:0000313" key="2">
    <source>
        <dbReference type="Proteomes" id="UP000828941"/>
    </source>
</evidence>
<gene>
    <name evidence="1" type="ORF">L6164_036860</name>
</gene>
<dbReference type="EMBL" id="CM039439">
    <property type="protein sequence ID" value="KAI4296944.1"/>
    <property type="molecule type" value="Genomic_DNA"/>
</dbReference>
<evidence type="ECO:0000313" key="1">
    <source>
        <dbReference type="EMBL" id="KAI4296944.1"/>
    </source>
</evidence>
<accession>A0ACB9KIH5</accession>